<reference evidence="10 12" key="1">
    <citation type="submission" date="2015-11" db="EMBL/GenBank/DDBJ databases">
        <title>Complete Genome Sequence of Kocuria flava strain HO-9041.</title>
        <authorList>
            <person name="Zhou M."/>
            <person name="Dai J."/>
        </authorList>
    </citation>
    <scope>NUCLEOTIDE SEQUENCE [LARGE SCALE GENOMIC DNA]</scope>
    <source>
        <strain evidence="10 12">HO-9041</strain>
    </source>
</reference>
<feature type="transmembrane region" description="Helical" evidence="8">
    <location>
        <begin position="295"/>
        <end position="315"/>
    </location>
</feature>
<feature type="domain" description="Major facilitator superfamily (MFS) profile" evidence="9">
    <location>
        <begin position="23"/>
        <end position="405"/>
    </location>
</feature>
<feature type="transmembrane region" description="Helical" evidence="8">
    <location>
        <begin position="380"/>
        <end position="401"/>
    </location>
</feature>
<dbReference type="Proteomes" id="UP000321155">
    <property type="component" value="Unassembled WGS sequence"/>
</dbReference>
<gene>
    <name evidence="10" type="ORF">AS188_05725</name>
    <name evidence="11" type="ORF">KFL01_22600</name>
</gene>
<dbReference type="PANTHER" id="PTHR43271:SF1">
    <property type="entry name" value="INNER MEMBRANE TRANSPORT PROTEIN YNFM"/>
    <property type="match status" value="1"/>
</dbReference>
<keyword evidence="13" id="KW-1185">Reference proteome</keyword>
<accession>A0A0U3H8T8</accession>
<dbReference type="SUPFAM" id="SSF103473">
    <property type="entry name" value="MFS general substrate transporter"/>
    <property type="match status" value="1"/>
</dbReference>
<dbReference type="GO" id="GO:0005886">
    <property type="term" value="C:plasma membrane"/>
    <property type="evidence" value="ECO:0007669"/>
    <property type="project" value="UniProtKB-SubCell"/>
</dbReference>
<keyword evidence="6 8" id="KW-1133">Transmembrane helix</keyword>
<dbReference type="Proteomes" id="UP000057181">
    <property type="component" value="Chromosome"/>
</dbReference>
<evidence type="ECO:0000256" key="8">
    <source>
        <dbReference type="SAM" id="Phobius"/>
    </source>
</evidence>
<feature type="transmembrane region" description="Helical" evidence="8">
    <location>
        <begin position="113"/>
        <end position="136"/>
    </location>
</feature>
<evidence type="ECO:0000256" key="2">
    <source>
        <dbReference type="ARBA" id="ARBA00008335"/>
    </source>
</evidence>
<feature type="transmembrane region" description="Helical" evidence="8">
    <location>
        <begin position="262"/>
        <end position="283"/>
    </location>
</feature>
<feature type="transmembrane region" description="Helical" evidence="8">
    <location>
        <begin position="148"/>
        <end position="169"/>
    </location>
</feature>
<dbReference type="OrthoDB" id="63984at2"/>
<evidence type="ECO:0000259" key="9">
    <source>
        <dbReference type="PROSITE" id="PS50850"/>
    </source>
</evidence>
<comment type="subcellular location">
    <subcellularLocation>
        <location evidence="1">Cell membrane</location>
        <topology evidence="1">Multi-pass membrane protein</topology>
    </subcellularLocation>
</comment>
<dbReference type="EMBL" id="CP013254">
    <property type="protein sequence ID" value="ALU39333.1"/>
    <property type="molecule type" value="Genomic_DNA"/>
</dbReference>
<evidence type="ECO:0000313" key="12">
    <source>
        <dbReference type="Proteomes" id="UP000057181"/>
    </source>
</evidence>
<feature type="transmembrane region" description="Helical" evidence="8">
    <location>
        <begin position="321"/>
        <end position="342"/>
    </location>
</feature>
<dbReference type="EMBL" id="BJZR01000073">
    <property type="protein sequence ID" value="GEO92954.1"/>
    <property type="molecule type" value="Genomic_DNA"/>
</dbReference>
<dbReference type="Gene3D" id="1.20.1250.20">
    <property type="entry name" value="MFS general substrate transporter like domains"/>
    <property type="match status" value="1"/>
</dbReference>
<dbReference type="PANTHER" id="PTHR43271">
    <property type="entry name" value="BLL2771 PROTEIN"/>
    <property type="match status" value="1"/>
</dbReference>
<dbReference type="PROSITE" id="PS50850">
    <property type="entry name" value="MFS"/>
    <property type="match status" value="1"/>
</dbReference>
<dbReference type="Pfam" id="PF07690">
    <property type="entry name" value="MFS_1"/>
    <property type="match status" value="1"/>
</dbReference>
<dbReference type="KEGG" id="kfv:AS188_05725"/>
<comment type="similarity">
    <text evidence="2">Belongs to the major facilitator superfamily.</text>
</comment>
<dbReference type="RefSeq" id="WP_058858044.1">
    <property type="nucleotide sequence ID" value="NZ_BJZR01000073.1"/>
</dbReference>
<keyword evidence="5 8" id="KW-0812">Transmembrane</keyword>
<evidence type="ECO:0000256" key="1">
    <source>
        <dbReference type="ARBA" id="ARBA00004651"/>
    </source>
</evidence>
<feature type="transmembrane region" description="Helical" evidence="8">
    <location>
        <begin position="354"/>
        <end position="374"/>
    </location>
</feature>
<feature type="transmembrane region" description="Helical" evidence="8">
    <location>
        <begin position="61"/>
        <end position="80"/>
    </location>
</feature>
<keyword evidence="7 8" id="KW-0472">Membrane</keyword>
<keyword evidence="3" id="KW-0813">Transport</keyword>
<dbReference type="InterPro" id="IPR011701">
    <property type="entry name" value="MFS"/>
</dbReference>
<protein>
    <submittedName>
        <fullName evidence="10">MFS transporter</fullName>
    </submittedName>
</protein>
<name>A0A0U3H8T8_9MICC</name>
<evidence type="ECO:0000313" key="13">
    <source>
        <dbReference type="Proteomes" id="UP000321155"/>
    </source>
</evidence>
<dbReference type="InterPro" id="IPR020846">
    <property type="entry name" value="MFS_dom"/>
</dbReference>
<dbReference type="CDD" id="cd17324">
    <property type="entry name" value="MFS_NepI_like"/>
    <property type="match status" value="1"/>
</dbReference>
<evidence type="ECO:0000313" key="11">
    <source>
        <dbReference type="EMBL" id="GEO92954.1"/>
    </source>
</evidence>
<proteinExistence type="inferred from homology"/>
<feature type="transmembrane region" description="Helical" evidence="8">
    <location>
        <begin position="229"/>
        <end position="250"/>
    </location>
</feature>
<dbReference type="STRING" id="446860.AS188_05725"/>
<evidence type="ECO:0000256" key="6">
    <source>
        <dbReference type="ARBA" id="ARBA00022989"/>
    </source>
</evidence>
<feature type="transmembrane region" description="Helical" evidence="8">
    <location>
        <begin position="87"/>
        <end position="107"/>
    </location>
</feature>
<evidence type="ECO:0000256" key="5">
    <source>
        <dbReference type="ARBA" id="ARBA00022692"/>
    </source>
</evidence>
<reference evidence="11 13" key="2">
    <citation type="submission" date="2019-07" db="EMBL/GenBank/DDBJ databases">
        <title>Whole genome shotgun sequence of Kocuria flava NBRC 107626.</title>
        <authorList>
            <person name="Hosoyama A."/>
            <person name="Uohara A."/>
            <person name="Ohji S."/>
            <person name="Ichikawa N."/>
        </authorList>
    </citation>
    <scope>NUCLEOTIDE SEQUENCE [LARGE SCALE GENOMIC DNA]</scope>
    <source>
        <strain evidence="11 13">NBRC 107626</strain>
    </source>
</reference>
<evidence type="ECO:0000256" key="4">
    <source>
        <dbReference type="ARBA" id="ARBA00022475"/>
    </source>
</evidence>
<evidence type="ECO:0000313" key="10">
    <source>
        <dbReference type="EMBL" id="ALU39333.1"/>
    </source>
</evidence>
<dbReference type="AlphaFoldDB" id="A0A0U3H8T8"/>
<keyword evidence="4" id="KW-1003">Cell membrane</keyword>
<evidence type="ECO:0000256" key="3">
    <source>
        <dbReference type="ARBA" id="ARBA00022448"/>
    </source>
</evidence>
<dbReference type="GO" id="GO:0022857">
    <property type="term" value="F:transmembrane transporter activity"/>
    <property type="evidence" value="ECO:0007669"/>
    <property type="project" value="InterPro"/>
</dbReference>
<feature type="transmembrane region" description="Helical" evidence="8">
    <location>
        <begin position="175"/>
        <end position="197"/>
    </location>
</feature>
<organism evidence="10 12">
    <name type="scientific">Kocuria flava</name>
    <dbReference type="NCBI Taxonomy" id="446860"/>
    <lineage>
        <taxon>Bacteria</taxon>
        <taxon>Bacillati</taxon>
        <taxon>Actinomycetota</taxon>
        <taxon>Actinomycetes</taxon>
        <taxon>Micrococcales</taxon>
        <taxon>Micrococcaceae</taxon>
        <taxon>Kocuria</taxon>
    </lineage>
</organism>
<sequence length="408" mass="40890">MAEAVPPGAWPGYDRGSPGYRRVLLALLCAGVATFAQLYSVQGVLPLLAAELGVDAAQASLGVSAATLGLAAAVLPWSVVSDRWGRLRTMVVAVAAATALGLVMPLAPGFEALVVLRFAEGAALGGIPAVAMAYLAEEVAGRHTAVAAGTYVAGTTIGGLAGRIVAAPVGDALGWRAGTLTVSVLAAAAAVAFVLLAPRQRGFVRRSVRLTGADGLAGRVRANLADPGLVVLCVLAFLLMGGFVAIYNYLGFHLGEEPFGVSQTLVSLLFLAYLSGTWSSGAAGRAAAARGRRTVLLGSGALMLAGLAGTLAPWLPVVVAGLLVFTAGFFAAHAVASGWVAVRASTGRAQASSLYTLFYYAGSSVLGWAVGLAYTGAGWAAAVGAVAGLVVVAAVLVALVLRDPAPGR</sequence>
<evidence type="ECO:0000256" key="7">
    <source>
        <dbReference type="ARBA" id="ARBA00023136"/>
    </source>
</evidence>
<feature type="transmembrane region" description="Helical" evidence="8">
    <location>
        <begin position="23"/>
        <end position="41"/>
    </location>
</feature>
<dbReference type="InterPro" id="IPR036259">
    <property type="entry name" value="MFS_trans_sf"/>
</dbReference>